<evidence type="ECO:0000256" key="1">
    <source>
        <dbReference type="SAM" id="MobiDB-lite"/>
    </source>
</evidence>
<dbReference type="InterPro" id="IPR035461">
    <property type="entry name" value="GmhA/DiaA"/>
</dbReference>
<evidence type="ECO:0000313" key="3">
    <source>
        <dbReference type="EMBL" id="GAA2228022.1"/>
    </source>
</evidence>
<dbReference type="InterPro" id="IPR046348">
    <property type="entry name" value="SIS_dom_sf"/>
</dbReference>
<dbReference type="RefSeq" id="WP_344634460.1">
    <property type="nucleotide sequence ID" value="NZ_BAAATR010000002.1"/>
</dbReference>
<reference evidence="4" key="1">
    <citation type="journal article" date="2019" name="Int. J. Syst. Evol. Microbiol.">
        <title>The Global Catalogue of Microorganisms (GCM) 10K type strain sequencing project: providing services to taxonomists for standard genome sequencing and annotation.</title>
        <authorList>
            <consortium name="The Broad Institute Genomics Platform"/>
            <consortium name="The Broad Institute Genome Sequencing Center for Infectious Disease"/>
            <person name="Wu L."/>
            <person name="Ma J."/>
        </authorList>
    </citation>
    <scope>NUCLEOTIDE SEQUENCE [LARGE SCALE GENOMIC DNA]</scope>
    <source>
        <strain evidence="4">JCM 7356</strain>
    </source>
</reference>
<dbReference type="InterPro" id="IPR050099">
    <property type="entry name" value="SIS_GmhA/DiaA_subfam"/>
</dbReference>
<dbReference type="SUPFAM" id="SSF53697">
    <property type="entry name" value="SIS domain"/>
    <property type="match status" value="1"/>
</dbReference>
<gene>
    <name evidence="3" type="ORF">GCM10010430_04510</name>
</gene>
<dbReference type="InterPro" id="IPR001347">
    <property type="entry name" value="SIS_dom"/>
</dbReference>
<feature type="domain" description="SIS" evidence="2">
    <location>
        <begin position="49"/>
        <end position="219"/>
    </location>
</feature>
<dbReference type="PROSITE" id="PS51464">
    <property type="entry name" value="SIS"/>
    <property type="match status" value="1"/>
</dbReference>
<name>A0ABN3DDG8_9ACTN</name>
<dbReference type="Proteomes" id="UP001500305">
    <property type="component" value="Unassembled WGS sequence"/>
</dbReference>
<organism evidence="3 4">
    <name type="scientific">Kitasatospora cystarginea</name>
    <dbReference type="NCBI Taxonomy" id="58350"/>
    <lineage>
        <taxon>Bacteria</taxon>
        <taxon>Bacillati</taxon>
        <taxon>Actinomycetota</taxon>
        <taxon>Actinomycetes</taxon>
        <taxon>Kitasatosporales</taxon>
        <taxon>Streptomycetaceae</taxon>
        <taxon>Kitasatospora</taxon>
    </lineage>
</organism>
<protein>
    <recommendedName>
        <fullName evidence="2">SIS domain-containing protein</fullName>
    </recommendedName>
</protein>
<evidence type="ECO:0000313" key="4">
    <source>
        <dbReference type="Proteomes" id="UP001500305"/>
    </source>
</evidence>
<accession>A0ABN3DDG8</accession>
<dbReference type="Pfam" id="PF13580">
    <property type="entry name" value="SIS_2"/>
    <property type="match status" value="1"/>
</dbReference>
<dbReference type="PANTHER" id="PTHR30390:SF8">
    <property type="entry name" value="SUGAR ISOMERASE (SIS)"/>
    <property type="match status" value="1"/>
</dbReference>
<feature type="compositionally biased region" description="Low complexity" evidence="1">
    <location>
        <begin position="11"/>
        <end position="20"/>
    </location>
</feature>
<proteinExistence type="predicted"/>
<evidence type="ECO:0000259" key="2">
    <source>
        <dbReference type="PROSITE" id="PS51464"/>
    </source>
</evidence>
<feature type="region of interest" description="Disordered" evidence="1">
    <location>
        <begin position="1"/>
        <end position="20"/>
    </location>
</feature>
<feature type="compositionally biased region" description="Pro residues" evidence="1">
    <location>
        <begin position="1"/>
        <end position="10"/>
    </location>
</feature>
<dbReference type="EMBL" id="BAAATR010000002">
    <property type="protein sequence ID" value="GAA2228022.1"/>
    <property type="molecule type" value="Genomic_DNA"/>
</dbReference>
<sequence>MTTVPAPAPTGPDLTDPDPAAAARGYVEALRLALADLPVPALLPVLGLLEQAYRARRTIFVCGNGGSAATASHMAVDIVKNTRFPGAPPVRAVSLVDHVPALTAWANDEGYETVFSGQLAGLLEPGDVVVGISTSGNSPNVLRALRFARESGAVTVGLLGSPGGAARELCDAFIAVPGGSIEREEDIHMMLVHVITRHLRSVVRGRAQPVLAGTVAGTR</sequence>
<dbReference type="Gene3D" id="3.40.50.10490">
    <property type="entry name" value="Glucose-6-phosphate isomerase like protein, domain 1"/>
    <property type="match status" value="1"/>
</dbReference>
<keyword evidence="4" id="KW-1185">Reference proteome</keyword>
<dbReference type="PANTHER" id="PTHR30390">
    <property type="entry name" value="SEDOHEPTULOSE 7-PHOSPHATE ISOMERASE / DNAA INITIATOR-ASSOCIATING FACTOR FOR REPLICATION INITIATION"/>
    <property type="match status" value="1"/>
</dbReference>
<dbReference type="CDD" id="cd05006">
    <property type="entry name" value="SIS_GmhA"/>
    <property type="match status" value="1"/>
</dbReference>
<comment type="caution">
    <text evidence="3">The sequence shown here is derived from an EMBL/GenBank/DDBJ whole genome shotgun (WGS) entry which is preliminary data.</text>
</comment>